<keyword evidence="11" id="KW-1185">Reference proteome</keyword>
<dbReference type="SUPFAM" id="SSF103642">
    <property type="entry name" value="Sec-C motif"/>
    <property type="match status" value="1"/>
</dbReference>
<dbReference type="GO" id="GO:0016491">
    <property type="term" value="F:oxidoreductase activity"/>
    <property type="evidence" value="ECO:0007669"/>
    <property type="project" value="InterPro"/>
</dbReference>
<dbReference type="InterPro" id="IPR058240">
    <property type="entry name" value="rSAM_sf"/>
</dbReference>
<evidence type="ECO:0000256" key="4">
    <source>
        <dbReference type="ARBA" id="ARBA00022723"/>
    </source>
</evidence>
<comment type="cofactor">
    <cofactor evidence="1">
        <name>[4Fe-4S] cluster</name>
        <dbReference type="ChEBI" id="CHEBI:49883"/>
    </cofactor>
</comment>
<dbReference type="CDD" id="cd01335">
    <property type="entry name" value="Radical_SAM"/>
    <property type="match status" value="1"/>
</dbReference>
<evidence type="ECO:0000313" key="11">
    <source>
        <dbReference type="Proteomes" id="UP001348817"/>
    </source>
</evidence>
<dbReference type="NCBIfam" id="TIGR04085">
    <property type="entry name" value="rSAM_more_4Fe4S"/>
    <property type="match status" value="1"/>
</dbReference>
<dbReference type="Pfam" id="PF13186">
    <property type="entry name" value="SPASM"/>
    <property type="match status" value="1"/>
</dbReference>
<gene>
    <name evidence="10" type="ORF">FUAX_46760</name>
</gene>
<dbReference type="SUPFAM" id="SSF102114">
    <property type="entry name" value="Radical SAM enzymes"/>
    <property type="match status" value="1"/>
</dbReference>
<keyword evidence="6" id="KW-0411">Iron-sulfur</keyword>
<dbReference type="SFLD" id="SFLDG01072">
    <property type="entry name" value="dehydrogenase_like"/>
    <property type="match status" value="1"/>
</dbReference>
<dbReference type="Gene3D" id="3.10.450.50">
    <property type="match status" value="1"/>
</dbReference>
<dbReference type="InterPro" id="IPR023867">
    <property type="entry name" value="Sulphatase_maturase_rSAM"/>
</dbReference>
<dbReference type="InterPro" id="IPR013785">
    <property type="entry name" value="Aldolase_TIM"/>
</dbReference>
<feature type="domain" description="Radical SAM core" evidence="9">
    <location>
        <begin position="7"/>
        <end position="252"/>
    </location>
</feature>
<organism evidence="10 11">
    <name type="scientific">Fulvitalea axinellae</name>
    <dbReference type="NCBI Taxonomy" id="1182444"/>
    <lineage>
        <taxon>Bacteria</taxon>
        <taxon>Pseudomonadati</taxon>
        <taxon>Bacteroidota</taxon>
        <taxon>Cytophagia</taxon>
        <taxon>Cytophagales</taxon>
        <taxon>Persicobacteraceae</taxon>
        <taxon>Fulvitalea</taxon>
    </lineage>
</organism>
<geneLocation type="plasmid" evidence="10 11">
    <name>pFA3</name>
</geneLocation>
<keyword evidence="5" id="KW-0408">Iron</keyword>
<evidence type="ECO:0000256" key="3">
    <source>
        <dbReference type="ARBA" id="ARBA00022691"/>
    </source>
</evidence>
<dbReference type="SFLD" id="SFLDG01384">
    <property type="entry name" value="thioether_bond_formation_requi"/>
    <property type="match status" value="1"/>
</dbReference>
<dbReference type="InterPro" id="IPR004027">
    <property type="entry name" value="SEC_C_motif"/>
</dbReference>
<dbReference type="SFLD" id="SFLDG01386">
    <property type="entry name" value="main_SPASM_domain-containing"/>
    <property type="match status" value="1"/>
</dbReference>
<evidence type="ECO:0000256" key="7">
    <source>
        <dbReference type="ARBA" id="ARBA00023601"/>
    </source>
</evidence>
<comment type="similarity">
    <text evidence="7">Belongs to the radical SAM superfamily. Anaerobic sulfatase-maturating enzyme family.</text>
</comment>
<evidence type="ECO:0000256" key="5">
    <source>
        <dbReference type="ARBA" id="ARBA00023004"/>
    </source>
</evidence>
<proteinExistence type="inferred from homology"/>
<dbReference type="InterPro" id="IPR007197">
    <property type="entry name" value="rSAM"/>
</dbReference>
<dbReference type="RefSeq" id="WP_338395385.1">
    <property type="nucleotide sequence ID" value="NZ_AP025317.1"/>
</dbReference>
<dbReference type="Proteomes" id="UP001348817">
    <property type="component" value="Plasmid pFA3"/>
</dbReference>
<dbReference type="GO" id="GO:0046872">
    <property type="term" value="F:metal ion binding"/>
    <property type="evidence" value="ECO:0007669"/>
    <property type="project" value="UniProtKB-KW"/>
</dbReference>
<protein>
    <submittedName>
        <fullName evidence="10">Anaerobic sulfatase maturase</fullName>
    </submittedName>
</protein>
<dbReference type="SFLD" id="SFLDS00029">
    <property type="entry name" value="Radical_SAM"/>
    <property type="match status" value="1"/>
</dbReference>
<accession>A0AAU9DCP4</accession>
<sequence>MEDLTRPTQRPKAFHIMSKPMGPICNLDCTYCYYLEKENLYSKTDKFRMSGPVLEEYIRQNIESQEVPVVEFAWQGGEPTLLGVDYFRKVVELQKKYANGKQITNAFQTNGTLLNDEWGEFFAKEQFLIGLSVDGPEELHDPFRYNKGGKGSFEQVMRGLGYLKKHGAEFNTLTVVNSLNQEHPLKVYNFLKEIGSTFMQFIPIVERIADDAEVDLQLVNPTYKGGARVAEWSVDGKQYGVFLSKIFDEWVRKDVGKHFVQIVDIALSGWLGMEPPLCIFKKDCGEALVMEHNGDVYSCDHFVYPEYKLGNILERPLHSMVWSKPQKRFGEDKSATLTRQCQDCEVRFVCNGGCPKNRVGKSIHDEFGQNYLCEGYYHFFKHIDPYMRFMANELRNERPPANVMEWVRAQDQSNTTFIPPKPKQEGQARAIGRNSSCPCGSGKRYKRCCGKK</sequence>
<dbReference type="KEGG" id="fax:FUAX_46760"/>
<keyword evidence="3" id="KW-0949">S-adenosyl-L-methionine</keyword>
<evidence type="ECO:0000256" key="2">
    <source>
        <dbReference type="ARBA" id="ARBA00022485"/>
    </source>
</evidence>
<dbReference type="PROSITE" id="PS51918">
    <property type="entry name" value="RADICAL_SAM"/>
    <property type="match status" value="1"/>
</dbReference>
<dbReference type="EMBL" id="AP025317">
    <property type="protein sequence ID" value="BDD12244.1"/>
    <property type="molecule type" value="Genomic_DNA"/>
</dbReference>
<keyword evidence="4" id="KW-0479">Metal-binding</keyword>
<dbReference type="NCBIfam" id="NF010308">
    <property type="entry name" value="PRK13745.1"/>
    <property type="match status" value="1"/>
</dbReference>
<name>A0AAU9DCP4_9BACT</name>
<evidence type="ECO:0000256" key="1">
    <source>
        <dbReference type="ARBA" id="ARBA00001966"/>
    </source>
</evidence>
<dbReference type="Gene3D" id="3.20.20.70">
    <property type="entry name" value="Aldolase class I"/>
    <property type="match status" value="1"/>
</dbReference>
<dbReference type="NCBIfam" id="TIGR03942">
    <property type="entry name" value="sulfatase_rSAM"/>
    <property type="match status" value="1"/>
</dbReference>
<keyword evidence="10" id="KW-0614">Plasmid</keyword>
<evidence type="ECO:0000256" key="6">
    <source>
        <dbReference type="ARBA" id="ARBA00023014"/>
    </source>
</evidence>
<dbReference type="InterPro" id="IPR047207">
    <property type="entry name" value="SPASM_anSME"/>
</dbReference>
<dbReference type="AlphaFoldDB" id="A0AAU9DCP4"/>
<dbReference type="PANTHER" id="PTHR43273">
    <property type="entry name" value="ANAEROBIC SULFATASE-MATURATING ENZYME HOMOLOG ASLB-RELATED"/>
    <property type="match status" value="1"/>
</dbReference>
<feature type="region of interest" description="Disordered" evidence="8">
    <location>
        <begin position="413"/>
        <end position="433"/>
    </location>
</feature>
<evidence type="ECO:0000313" key="10">
    <source>
        <dbReference type="EMBL" id="BDD12244.1"/>
    </source>
</evidence>
<dbReference type="SFLD" id="SFLDG01067">
    <property type="entry name" value="SPASM/twitch_domain_containing"/>
    <property type="match status" value="1"/>
</dbReference>
<dbReference type="CDD" id="cd21120">
    <property type="entry name" value="SPASM_anSME"/>
    <property type="match status" value="1"/>
</dbReference>
<dbReference type="PANTHER" id="PTHR43273:SF3">
    <property type="entry name" value="ANAEROBIC SULFATASE-MATURATING ENZYME HOMOLOG ASLB-RELATED"/>
    <property type="match status" value="1"/>
</dbReference>
<dbReference type="SFLD" id="SFLDF00285">
    <property type="entry name" value="anaerobic_Ser-type_sulfatase-m"/>
    <property type="match status" value="1"/>
</dbReference>
<reference evidence="10 11" key="1">
    <citation type="submission" date="2021-12" db="EMBL/GenBank/DDBJ databases">
        <title>Genome sequencing of bacteria with rrn-lacking chromosome and rrn-plasmid.</title>
        <authorList>
            <person name="Anda M."/>
            <person name="Iwasaki W."/>
        </authorList>
    </citation>
    <scope>NUCLEOTIDE SEQUENCE [LARGE SCALE GENOMIC DNA]</scope>
    <source>
        <strain evidence="10 11">DSM 100852</strain>
        <plasmid evidence="10 11">pFA3</plasmid>
    </source>
</reference>
<dbReference type="GO" id="GO:0051539">
    <property type="term" value="F:4 iron, 4 sulfur cluster binding"/>
    <property type="evidence" value="ECO:0007669"/>
    <property type="project" value="UniProtKB-KW"/>
</dbReference>
<evidence type="ECO:0000259" key="9">
    <source>
        <dbReference type="PROSITE" id="PS51918"/>
    </source>
</evidence>
<dbReference type="Pfam" id="PF04055">
    <property type="entry name" value="Radical_SAM"/>
    <property type="match status" value="1"/>
</dbReference>
<evidence type="ECO:0000256" key="8">
    <source>
        <dbReference type="SAM" id="MobiDB-lite"/>
    </source>
</evidence>
<dbReference type="InterPro" id="IPR023885">
    <property type="entry name" value="4Fe4S-binding_SPASM_dom"/>
</dbReference>
<dbReference type="InterPro" id="IPR034491">
    <property type="entry name" value="Anaerob_Ser_sulfatase-maturase"/>
</dbReference>
<dbReference type="Pfam" id="PF02810">
    <property type="entry name" value="SEC-C"/>
    <property type="match status" value="1"/>
</dbReference>
<keyword evidence="2" id="KW-0004">4Fe-4S</keyword>